<evidence type="ECO:0000313" key="11">
    <source>
        <dbReference type="EMBL" id="AWI50400.1"/>
    </source>
</evidence>
<evidence type="ECO:0000313" key="12">
    <source>
        <dbReference type="Proteomes" id="UP000244920"/>
    </source>
</evidence>
<dbReference type="Proteomes" id="UP000244920">
    <property type="component" value="Chromosome"/>
</dbReference>
<dbReference type="FunFam" id="3.40.50.1100:FF:000003">
    <property type="entry name" value="Cystathionine beta-synthase"/>
    <property type="match status" value="1"/>
</dbReference>
<protein>
    <recommendedName>
        <fullName evidence="7">Cysteine synthase B</fullName>
        <ecNumber evidence="4">2.5.1.47</ecNumber>
    </recommendedName>
    <alternativeName>
        <fullName evidence="8">O-acetylserine (thiol)-lyase B</fullName>
    </alternativeName>
    <alternativeName>
        <fullName evidence="9">O-acetylserine sulfhydrylase B</fullName>
    </alternativeName>
</protein>
<reference evidence="12" key="1">
    <citation type="submission" date="2018-05" db="EMBL/GenBank/DDBJ databases">
        <title>Complete genome sequence of Actinobacillus porcitonsillarum reference strain 9953L55 (CCUG 46996).</title>
        <authorList>
            <person name="Dona V."/>
            <person name="Perreten V."/>
        </authorList>
    </citation>
    <scope>NUCLEOTIDE SEQUENCE [LARGE SCALE GENOMIC DNA]</scope>
    <source>
        <strain evidence="12">9953L55</strain>
    </source>
</reference>
<evidence type="ECO:0000259" key="10">
    <source>
        <dbReference type="Pfam" id="PF00291"/>
    </source>
</evidence>
<evidence type="ECO:0000256" key="4">
    <source>
        <dbReference type="ARBA" id="ARBA00012681"/>
    </source>
</evidence>
<gene>
    <name evidence="11" type="ORF">DDU33_02320</name>
</gene>
<dbReference type="EC" id="2.5.1.47" evidence="4"/>
<dbReference type="AlphaFoldDB" id="A0A2U8FHD3"/>
<dbReference type="PANTHER" id="PTHR10314">
    <property type="entry name" value="CYSTATHIONINE BETA-SYNTHASE"/>
    <property type="match status" value="1"/>
</dbReference>
<dbReference type="KEGG" id="apor:DDU33_02320"/>
<comment type="cofactor">
    <cofactor evidence="1">
        <name>pyridoxal 5'-phosphate</name>
        <dbReference type="ChEBI" id="CHEBI:597326"/>
    </cofactor>
</comment>
<keyword evidence="5" id="KW-0663">Pyridoxal phosphate</keyword>
<dbReference type="InterPro" id="IPR036052">
    <property type="entry name" value="TrpB-like_PALP_sf"/>
</dbReference>
<proteinExistence type="inferred from homology"/>
<dbReference type="GO" id="GO:0004124">
    <property type="term" value="F:cysteine synthase activity"/>
    <property type="evidence" value="ECO:0007669"/>
    <property type="project" value="UniProtKB-EC"/>
</dbReference>
<dbReference type="InterPro" id="IPR001926">
    <property type="entry name" value="TrpB-like_PALP"/>
</dbReference>
<dbReference type="GO" id="GO:0006535">
    <property type="term" value="P:cysteine biosynthetic process from serine"/>
    <property type="evidence" value="ECO:0007669"/>
    <property type="project" value="InterPro"/>
</dbReference>
<dbReference type="InterPro" id="IPR001216">
    <property type="entry name" value="P-phosphate_BS"/>
</dbReference>
<evidence type="ECO:0000256" key="8">
    <source>
        <dbReference type="ARBA" id="ARBA00078257"/>
    </source>
</evidence>
<evidence type="ECO:0000256" key="3">
    <source>
        <dbReference type="ARBA" id="ARBA00007103"/>
    </source>
</evidence>
<keyword evidence="12" id="KW-1185">Reference proteome</keyword>
<accession>A0A2U8FHD3</accession>
<dbReference type="CDD" id="cd01561">
    <property type="entry name" value="CBS_like"/>
    <property type="match status" value="1"/>
</dbReference>
<comment type="similarity">
    <text evidence="3">Belongs to the cysteine synthase/cystathionine beta-synthase family.</text>
</comment>
<dbReference type="SUPFAM" id="SSF53686">
    <property type="entry name" value="Tryptophan synthase beta subunit-like PLP-dependent enzymes"/>
    <property type="match status" value="1"/>
</dbReference>
<comment type="catalytic activity">
    <reaction evidence="6">
        <text>O-acetyl-L-serine + hydrogen sulfide = L-cysteine + acetate</text>
        <dbReference type="Rhea" id="RHEA:14829"/>
        <dbReference type="ChEBI" id="CHEBI:29919"/>
        <dbReference type="ChEBI" id="CHEBI:30089"/>
        <dbReference type="ChEBI" id="CHEBI:35235"/>
        <dbReference type="ChEBI" id="CHEBI:58340"/>
        <dbReference type="EC" id="2.5.1.47"/>
    </reaction>
</comment>
<evidence type="ECO:0000256" key="2">
    <source>
        <dbReference type="ARBA" id="ARBA00004962"/>
    </source>
</evidence>
<organism evidence="11 12">
    <name type="scientific">Actinobacillus porcitonsillarum</name>
    <dbReference type="NCBI Taxonomy" id="189834"/>
    <lineage>
        <taxon>Bacteria</taxon>
        <taxon>Pseudomonadati</taxon>
        <taxon>Pseudomonadota</taxon>
        <taxon>Gammaproteobacteria</taxon>
        <taxon>Pasteurellales</taxon>
        <taxon>Pasteurellaceae</taxon>
        <taxon>Actinobacillus</taxon>
    </lineage>
</organism>
<comment type="pathway">
    <text evidence="2">Amino-acid biosynthesis; L-cysteine biosynthesis; L-cysteine from L-serine: step 2/2.</text>
</comment>
<dbReference type="PROSITE" id="PS00901">
    <property type="entry name" value="CYS_SYNTHASE"/>
    <property type="match status" value="1"/>
</dbReference>
<sequence>MYKLEKYMGNTPLVKVQNILGDGYANVYVKLEEFNPAGSIKSRVANQMIVDAEEQGKLKKGMYLLEATGGNTGMGLAFISAIRGYNLTLVIPDNFSKEKINVLKQYGAQIILSDHTTGVGSHIRLANKLLEENKEYYHLDQFHNLSNPKAHYLGTGEELLSQLNGNIQCFVAGIGSGGTIGGVSKRLREFDPNISIYGVQPEGCDYIHNKTIPHKIEAISVGIESVFFDKCMLNGMLSVKYSEVLELINWLAKNQGIFVGLSSGANILAAMKLATKYPNTCNIVTVAPDSGKSYLPHFS</sequence>
<dbReference type="Pfam" id="PF00291">
    <property type="entry name" value="PALP"/>
    <property type="match status" value="1"/>
</dbReference>
<name>A0A2U8FHD3_9PAST</name>
<evidence type="ECO:0000256" key="9">
    <source>
        <dbReference type="ARBA" id="ARBA00079153"/>
    </source>
</evidence>
<dbReference type="RefSeq" id="WP_005820885.1">
    <property type="nucleotide sequence ID" value="NZ_CP029206.1"/>
</dbReference>
<dbReference type="EMBL" id="CP029206">
    <property type="protein sequence ID" value="AWI50400.1"/>
    <property type="molecule type" value="Genomic_DNA"/>
</dbReference>
<dbReference type="InterPro" id="IPR050214">
    <property type="entry name" value="Cys_Synth/Cystath_Beta-Synth"/>
</dbReference>
<evidence type="ECO:0000256" key="7">
    <source>
        <dbReference type="ARBA" id="ARBA00072081"/>
    </source>
</evidence>
<dbReference type="Gene3D" id="3.40.50.1100">
    <property type="match status" value="2"/>
</dbReference>
<evidence type="ECO:0000256" key="1">
    <source>
        <dbReference type="ARBA" id="ARBA00001933"/>
    </source>
</evidence>
<feature type="domain" description="Tryptophan synthase beta chain-like PALP" evidence="10">
    <location>
        <begin position="6"/>
        <end position="289"/>
    </location>
</feature>
<evidence type="ECO:0000256" key="5">
    <source>
        <dbReference type="ARBA" id="ARBA00022898"/>
    </source>
</evidence>
<evidence type="ECO:0000256" key="6">
    <source>
        <dbReference type="ARBA" id="ARBA00047931"/>
    </source>
</evidence>